<dbReference type="AlphaFoldDB" id="A0A024S1G1"/>
<sequence>MQRYLESFLVHVSCQTSAQSWPIQKSVRRSLGTEKAQGPHPCARPVRRQNVPVDKHRPAHSRASEVNPLEMINPGINPITHVSSIHIVIHRYKNPQASVPVEEYGFERMKESKSE</sequence>
<evidence type="ECO:0000313" key="3">
    <source>
        <dbReference type="Proteomes" id="UP000024376"/>
    </source>
</evidence>
<gene>
    <name evidence="2" type="ORF">M419DRAFT_120145</name>
</gene>
<evidence type="ECO:0000256" key="1">
    <source>
        <dbReference type="SAM" id="MobiDB-lite"/>
    </source>
</evidence>
<name>A0A024S1G1_HYPJR</name>
<feature type="region of interest" description="Disordered" evidence="1">
    <location>
        <begin position="29"/>
        <end position="66"/>
    </location>
</feature>
<protein>
    <submittedName>
        <fullName evidence="2">Uncharacterized protein</fullName>
    </submittedName>
</protein>
<dbReference type="HOGENOM" id="CLU_2110693_0_0_1"/>
<accession>A0A024S1G1</accession>
<dbReference type="KEGG" id="trr:M419DRAFT_120145"/>
<reference evidence="3" key="1">
    <citation type="journal article" date="2013" name="Ind. Biotechnol.">
        <title>Comparative genomics analysis of Trichoderma reesei strains.</title>
        <authorList>
            <person name="Koike H."/>
            <person name="Aerts A."/>
            <person name="LaButti K."/>
            <person name="Grigoriev I.V."/>
            <person name="Baker S.E."/>
        </authorList>
    </citation>
    <scope>NUCLEOTIDE SEQUENCE [LARGE SCALE GENOMIC DNA]</scope>
    <source>
        <strain evidence="3">ATCC 56765 / BCRC 32924 / NRRL 11460 / Rut C-30</strain>
    </source>
</reference>
<organism evidence="2 3">
    <name type="scientific">Hypocrea jecorina (strain ATCC 56765 / BCRC 32924 / NRRL 11460 / Rut C-30)</name>
    <name type="common">Trichoderma reesei</name>
    <dbReference type="NCBI Taxonomy" id="1344414"/>
    <lineage>
        <taxon>Eukaryota</taxon>
        <taxon>Fungi</taxon>
        <taxon>Dikarya</taxon>
        <taxon>Ascomycota</taxon>
        <taxon>Pezizomycotina</taxon>
        <taxon>Sordariomycetes</taxon>
        <taxon>Hypocreomycetidae</taxon>
        <taxon>Hypocreales</taxon>
        <taxon>Hypocreaceae</taxon>
        <taxon>Trichoderma</taxon>
    </lineage>
</organism>
<evidence type="ECO:0000313" key="2">
    <source>
        <dbReference type="EMBL" id="ETR99209.1"/>
    </source>
</evidence>
<dbReference type="EMBL" id="KI911157">
    <property type="protein sequence ID" value="ETR99209.1"/>
    <property type="molecule type" value="Genomic_DNA"/>
</dbReference>
<dbReference type="Proteomes" id="UP000024376">
    <property type="component" value="Unassembled WGS sequence"/>
</dbReference>
<proteinExistence type="predicted"/>